<reference evidence="2" key="1">
    <citation type="submission" date="2022-07" db="EMBL/GenBank/DDBJ databases">
        <authorList>
            <person name="Macas J."/>
            <person name="Novak P."/>
            <person name="Neumann P."/>
        </authorList>
    </citation>
    <scope>NUCLEOTIDE SEQUENCE</scope>
</reference>
<protein>
    <submittedName>
        <fullName evidence="2">Uncharacterized protein</fullName>
    </submittedName>
</protein>
<dbReference type="Proteomes" id="UP001152484">
    <property type="component" value="Unassembled WGS sequence"/>
</dbReference>
<accession>A0A9P0ZWY5</accession>
<feature type="region of interest" description="Disordered" evidence="1">
    <location>
        <begin position="1"/>
        <end position="23"/>
    </location>
</feature>
<organism evidence="2 3">
    <name type="scientific">Cuscuta europaea</name>
    <name type="common">European dodder</name>
    <dbReference type="NCBI Taxonomy" id="41803"/>
    <lineage>
        <taxon>Eukaryota</taxon>
        <taxon>Viridiplantae</taxon>
        <taxon>Streptophyta</taxon>
        <taxon>Embryophyta</taxon>
        <taxon>Tracheophyta</taxon>
        <taxon>Spermatophyta</taxon>
        <taxon>Magnoliopsida</taxon>
        <taxon>eudicotyledons</taxon>
        <taxon>Gunneridae</taxon>
        <taxon>Pentapetalae</taxon>
        <taxon>asterids</taxon>
        <taxon>lamiids</taxon>
        <taxon>Solanales</taxon>
        <taxon>Convolvulaceae</taxon>
        <taxon>Cuscuteae</taxon>
        <taxon>Cuscuta</taxon>
        <taxon>Cuscuta subgen. Cuscuta</taxon>
    </lineage>
</organism>
<comment type="caution">
    <text evidence="2">The sequence shown here is derived from an EMBL/GenBank/DDBJ whole genome shotgun (WGS) entry which is preliminary data.</text>
</comment>
<evidence type="ECO:0000256" key="1">
    <source>
        <dbReference type="SAM" id="MobiDB-lite"/>
    </source>
</evidence>
<dbReference type="AlphaFoldDB" id="A0A9P0ZWY5"/>
<dbReference type="EMBL" id="CAMAPE010000061">
    <property type="protein sequence ID" value="CAH9113747.1"/>
    <property type="molecule type" value="Genomic_DNA"/>
</dbReference>
<evidence type="ECO:0000313" key="3">
    <source>
        <dbReference type="Proteomes" id="UP001152484"/>
    </source>
</evidence>
<keyword evidence="3" id="KW-1185">Reference proteome</keyword>
<sequence length="120" mass="13041">MTGKCWDSPLTPTDELNLDQGRRTNPASFVDTIIFLATIYHGASRSLGTRSGGGTDPDLLRKAEDALVGLPSHVVAVLEDEVAEVFGLTQLQSKEVLSLADLILTKKREIHRVRTDIRGG</sequence>
<name>A0A9P0ZWY5_CUSEU</name>
<evidence type="ECO:0000313" key="2">
    <source>
        <dbReference type="EMBL" id="CAH9113747.1"/>
    </source>
</evidence>
<gene>
    <name evidence="2" type="ORF">CEURO_LOCUS20144</name>
</gene>
<proteinExistence type="predicted"/>